<dbReference type="Gene3D" id="1.10.10.10">
    <property type="entry name" value="Winged helix-like DNA-binding domain superfamily/Winged helix DNA-binding domain"/>
    <property type="match status" value="1"/>
</dbReference>
<dbReference type="InterPro" id="IPR050389">
    <property type="entry name" value="LysR-type_TF"/>
</dbReference>
<comment type="caution">
    <text evidence="7">The sequence shown here is derived from an EMBL/GenBank/DDBJ whole genome shotgun (WGS) entry which is preliminary data.</text>
</comment>
<dbReference type="Proteomes" id="UP000307874">
    <property type="component" value="Unassembled WGS sequence"/>
</dbReference>
<keyword evidence="3" id="KW-0805">Transcription regulation</keyword>
<evidence type="ECO:0000256" key="1">
    <source>
        <dbReference type="ARBA" id="ARBA00009437"/>
    </source>
</evidence>
<dbReference type="SUPFAM" id="SSF53850">
    <property type="entry name" value="Periplasmic binding protein-like II"/>
    <property type="match status" value="1"/>
</dbReference>
<dbReference type="PANTHER" id="PTHR30118">
    <property type="entry name" value="HTH-TYPE TRANSCRIPTIONAL REGULATOR LEUO-RELATED"/>
    <property type="match status" value="1"/>
</dbReference>
<reference evidence="7 8" key="1">
    <citation type="submission" date="2019-06" db="EMBL/GenBank/DDBJ databases">
        <title>Martelella lutilitoris sp. nov., isolated from a tidal mudflat.</title>
        <authorList>
            <person name="Kim Y.-J."/>
        </authorList>
    </citation>
    <scope>NUCLEOTIDE SEQUENCE [LARGE SCALE GENOMIC DNA]</scope>
    <source>
        <strain evidence="7 8">GH2-6</strain>
    </source>
</reference>
<dbReference type="GO" id="GO:0003677">
    <property type="term" value="F:DNA binding"/>
    <property type="evidence" value="ECO:0007669"/>
    <property type="project" value="UniProtKB-KW"/>
</dbReference>
<organism evidence="7 8">
    <name type="scientific">Martelella lutilitoris</name>
    <dbReference type="NCBI Taxonomy" id="2583532"/>
    <lineage>
        <taxon>Bacteria</taxon>
        <taxon>Pseudomonadati</taxon>
        <taxon>Pseudomonadota</taxon>
        <taxon>Alphaproteobacteria</taxon>
        <taxon>Hyphomicrobiales</taxon>
        <taxon>Aurantimonadaceae</taxon>
        <taxon>Martelella</taxon>
    </lineage>
</organism>
<evidence type="ECO:0000313" key="7">
    <source>
        <dbReference type="EMBL" id="TNB47726.1"/>
    </source>
</evidence>
<comment type="similarity">
    <text evidence="1">Belongs to the LysR transcriptional regulatory family.</text>
</comment>
<dbReference type="CDD" id="cd08417">
    <property type="entry name" value="PBP2_Nitroaromatics_like"/>
    <property type="match status" value="1"/>
</dbReference>
<gene>
    <name evidence="7" type="ORF">FF124_12860</name>
</gene>
<dbReference type="AlphaFoldDB" id="A0A5C4JQN3"/>
<keyword evidence="4" id="KW-0238">DNA-binding</keyword>
<evidence type="ECO:0000256" key="4">
    <source>
        <dbReference type="ARBA" id="ARBA00023125"/>
    </source>
</evidence>
<protein>
    <submittedName>
        <fullName evidence="7">LysR family transcriptional regulator</fullName>
    </submittedName>
</protein>
<evidence type="ECO:0000259" key="6">
    <source>
        <dbReference type="PROSITE" id="PS50931"/>
    </source>
</evidence>
<keyword evidence="2" id="KW-0536">Nodulation</keyword>
<dbReference type="GO" id="GO:0003700">
    <property type="term" value="F:DNA-binding transcription factor activity"/>
    <property type="evidence" value="ECO:0007669"/>
    <property type="project" value="InterPro"/>
</dbReference>
<dbReference type="InterPro" id="IPR036388">
    <property type="entry name" value="WH-like_DNA-bd_sf"/>
</dbReference>
<dbReference type="OrthoDB" id="8339333at2"/>
<feature type="domain" description="HTH lysR-type" evidence="6">
    <location>
        <begin position="6"/>
        <end position="63"/>
    </location>
</feature>
<dbReference type="EMBL" id="VCLB01000006">
    <property type="protein sequence ID" value="TNB47726.1"/>
    <property type="molecule type" value="Genomic_DNA"/>
</dbReference>
<dbReference type="InterPro" id="IPR000847">
    <property type="entry name" value="LysR_HTH_N"/>
</dbReference>
<dbReference type="PANTHER" id="PTHR30118:SF15">
    <property type="entry name" value="TRANSCRIPTIONAL REGULATORY PROTEIN"/>
    <property type="match status" value="1"/>
</dbReference>
<evidence type="ECO:0000256" key="5">
    <source>
        <dbReference type="ARBA" id="ARBA00023163"/>
    </source>
</evidence>
<accession>A0A5C4JQN3</accession>
<name>A0A5C4JQN3_9HYPH</name>
<dbReference type="InterPro" id="IPR036390">
    <property type="entry name" value="WH_DNA-bd_sf"/>
</dbReference>
<dbReference type="PRINTS" id="PR00039">
    <property type="entry name" value="HTHLYSR"/>
</dbReference>
<dbReference type="Pfam" id="PF00126">
    <property type="entry name" value="HTH_1"/>
    <property type="match status" value="1"/>
</dbReference>
<evidence type="ECO:0000256" key="3">
    <source>
        <dbReference type="ARBA" id="ARBA00023015"/>
    </source>
</evidence>
<evidence type="ECO:0000256" key="2">
    <source>
        <dbReference type="ARBA" id="ARBA00022458"/>
    </source>
</evidence>
<proteinExistence type="inferred from homology"/>
<evidence type="ECO:0000313" key="8">
    <source>
        <dbReference type="Proteomes" id="UP000307874"/>
    </source>
</evidence>
<dbReference type="Gene3D" id="3.40.190.10">
    <property type="entry name" value="Periplasmic binding protein-like II"/>
    <property type="match status" value="2"/>
</dbReference>
<dbReference type="Pfam" id="PF03466">
    <property type="entry name" value="LysR_substrate"/>
    <property type="match status" value="1"/>
</dbReference>
<dbReference type="SUPFAM" id="SSF46785">
    <property type="entry name" value="Winged helix' DNA-binding domain"/>
    <property type="match status" value="1"/>
</dbReference>
<keyword evidence="8" id="KW-1185">Reference proteome</keyword>
<dbReference type="RefSeq" id="WP_138748886.1">
    <property type="nucleotide sequence ID" value="NZ_VCLB01000006.1"/>
</dbReference>
<dbReference type="PROSITE" id="PS50931">
    <property type="entry name" value="HTH_LYSR"/>
    <property type="match status" value="1"/>
</dbReference>
<dbReference type="InterPro" id="IPR037402">
    <property type="entry name" value="YidZ_PBP2"/>
</dbReference>
<keyword evidence="5" id="KW-0804">Transcription</keyword>
<sequence>MNLRSMDLNLLLIFDAIYSERSISRAALRLNLSQPAVSNALARLRHALEDPLFKREGSGMVPTARAKSLRDPISQALELLERGFRSDETFDHSQSSREFVIAVEDYGETVLIPRFIDWLAEAAPGIHIQIRPELSSSLTRELREGTVDLALDYFALRGDGFESRCVLTEDLVTLSRIDHPAIGEQLSLETYLALQHAVITPRRKSRPMIDLALDKRGLKRKIALTVPHFLSMPTVVQRSNLLATLPRRMAYIYADHFRLKTYTPPVRTPKFPVFLIWHDTFKTDPAHRWLRNHLIALCESL</sequence>
<dbReference type="InterPro" id="IPR005119">
    <property type="entry name" value="LysR_subst-bd"/>
</dbReference>